<dbReference type="eggNOG" id="COG1028">
    <property type="taxonomic scope" value="Bacteria"/>
</dbReference>
<dbReference type="EMBL" id="AWXA01000007">
    <property type="protein sequence ID" value="ERT61918.1"/>
    <property type="molecule type" value="Genomic_DNA"/>
</dbReference>
<gene>
    <name evidence="4" type="ORF">HMPREF1250_1996</name>
</gene>
<evidence type="ECO:0000256" key="1">
    <source>
        <dbReference type="ARBA" id="ARBA00006484"/>
    </source>
</evidence>
<evidence type="ECO:0000259" key="3">
    <source>
        <dbReference type="SMART" id="SM00822"/>
    </source>
</evidence>
<evidence type="ECO:0000313" key="4">
    <source>
        <dbReference type="EMBL" id="ERT61918.1"/>
    </source>
</evidence>
<evidence type="ECO:0000256" key="2">
    <source>
        <dbReference type="ARBA" id="ARBA00023002"/>
    </source>
</evidence>
<dbReference type="PRINTS" id="PR00080">
    <property type="entry name" value="SDRFAMILY"/>
</dbReference>
<accession>U7UTX0</accession>
<dbReference type="SMART" id="SM00822">
    <property type="entry name" value="PKS_KR"/>
    <property type="match status" value="1"/>
</dbReference>
<organism evidence="4 5">
    <name type="scientific">Megasphaera vaginalis</name>
    <name type="common">ex Srinivasan et al. 2021</name>
    <dbReference type="NCBI Taxonomy" id="1111454"/>
    <lineage>
        <taxon>Bacteria</taxon>
        <taxon>Bacillati</taxon>
        <taxon>Bacillota</taxon>
        <taxon>Negativicutes</taxon>
        <taxon>Veillonellales</taxon>
        <taxon>Veillonellaceae</taxon>
        <taxon>Megasphaera</taxon>
    </lineage>
</organism>
<dbReference type="CDD" id="cd05233">
    <property type="entry name" value="SDR_c"/>
    <property type="match status" value="1"/>
</dbReference>
<dbReference type="Pfam" id="PF13561">
    <property type="entry name" value="adh_short_C2"/>
    <property type="match status" value="1"/>
</dbReference>
<reference evidence="4 5" key="1">
    <citation type="submission" date="2013-09" db="EMBL/GenBank/DDBJ databases">
        <authorList>
            <person name="Durkin A.S."/>
            <person name="Haft D.R."/>
            <person name="McCorrison J."/>
            <person name="Torralba M."/>
            <person name="Gillis M."/>
            <person name="Haft D.H."/>
            <person name="Methe B."/>
            <person name="Sutton G."/>
            <person name="Nelson K.E."/>
        </authorList>
    </citation>
    <scope>NUCLEOTIDE SEQUENCE [LARGE SCALE GENOMIC DNA]</scope>
    <source>
        <strain evidence="4 5">BV3C16-1</strain>
    </source>
</reference>
<keyword evidence="2" id="KW-0560">Oxidoreductase</keyword>
<dbReference type="AlphaFoldDB" id="U7UTX0"/>
<dbReference type="GO" id="GO:0016491">
    <property type="term" value="F:oxidoreductase activity"/>
    <property type="evidence" value="ECO:0007669"/>
    <property type="project" value="UniProtKB-KW"/>
</dbReference>
<dbReference type="InterPro" id="IPR057326">
    <property type="entry name" value="KR_dom"/>
</dbReference>
<dbReference type="InterPro" id="IPR020904">
    <property type="entry name" value="Sc_DH/Rdtase_CS"/>
</dbReference>
<comment type="similarity">
    <text evidence="1">Belongs to the short-chain dehydrogenases/reductases (SDR) family.</text>
</comment>
<sequence length="246" mass="25708">MRKTVLISGGTSGIGLAAAEILLRRDWQVVLNGRNRERGEAALRLLGGGSRVLFLAGDITDEAVCTALADETAAHFGSLDGLVTAAGFYDEKLLESLTAADIQSMFSVNVYGTIYLCRAALPYLKRRGGAVVTVASDAALQGNVACSLYCATKGAVLAFSRSLALEAAPHQVRVNCVCPGDVRTPLLARQLAADPTLTEADLASHYPLLRLAEPAEVGKAVAFLLSDDASFITAASLPVDGGLTSW</sequence>
<dbReference type="InterPro" id="IPR002347">
    <property type="entry name" value="SDR_fam"/>
</dbReference>
<dbReference type="PROSITE" id="PS00061">
    <property type="entry name" value="ADH_SHORT"/>
    <property type="match status" value="1"/>
</dbReference>
<dbReference type="PANTHER" id="PTHR43975:SF2">
    <property type="entry name" value="EG:BACR7A4.14 PROTEIN-RELATED"/>
    <property type="match status" value="1"/>
</dbReference>
<evidence type="ECO:0000313" key="5">
    <source>
        <dbReference type="Proteomes" id="UP000017090"/>
    </source>
</evidence>
<dbReference type="InterPro" id="IPR036291">
    <property type="entry name" value="NAD(P)-bd_dom_sf"/>
</dbReference>
<dbReference type="RefSeq" id="WP_023052814.1">
    <property type="nucleotide sequence ID" value="NZ_AWXA01000007.1"/>
</dbReference>
<protein>
    <submittedName>
        <fullName evidence="4">KR domain protein</fullName>
    </submittedName>
</protein>
<dbReference type="PANTHER" id="PTHR43975">
    <property type="entry name" value="ZGC:101858"/>
    <property type="match status" value="1"/>
</dbReference>
<name>U7UTX0_9FIRM</name>
<dbReference type="OrthoDB" id="9803333at2"/>
<dbReference type="PATRIC" id="fig|1111454.3.peg.329"/>
<dbReference type="Proteomes" id="UP000017090">
    <property type="component" value="Unassembled WGS sequence"/>
</dbReference>
<dbReference type="PRINTS" id="PR00081">
    <property type="entry name" value="GDHRDH"/>
</dbReference>
<feature type="domain" description="Ketoreductase" evidence="3">
    <location>
        <begin position="3"/>
        <end position="183"/>
    </location>
</feature>
<keyword evidence="5" id="KW-1185">Reference proteome</keyword>
<dbReference type="GO" id="GO:0008206">
    <property type="term" value="P:bile acid metabolic process"/>
    <property type="evidence" value="ECO:0007669"/>
    <property type="project" value="UniProtKB-ARBA"/>
</dbReference>
<dbReference type="SUPFAM" id="SSF51735">
    <property type="entry name" value="NAD(P)-binding Rossmann-fold domains"/>
    <property type="match status" value="1"/>
</dbReference>
<comment type="caution">
    <text evidence="4">The sequence shown here is derived from an EMBL/GenBank/DDBJ whole genome shotgun (WGS) entry which is preliminary data.</text>
</comment>
<dbReference type="STRING" id="1111454.HMPREF1250_1996"/>
<dbReference type="FunFam" id="3.40.50.720:FF:000084">
    <property type="entry name" value="Short-chain dehydrogenase reductase"/>
    <property type="match status" value="1"/>
</dbReference>
<dbReference type="Gene3D" id="3.40.50.720">
    <property type="entry name" value="NAD(P)-binding Rossmann-like Domain"/>
    <property type="match status" value="1"/>
</dbReference>
<proteinExistence type="inferred from homology"/>